<feature type="domain" description="CCHC-type" evidence="2">
    <location>
        <begin position="278"/>
        <end position="292"/>
    </location>
</feature>
<keyword evidence="1" id="KW-0862">Zinc</keyword>
<keyword evidence="4" id="KW-1185">Reference proteome</keyword>
<dbReference type="Gene3D" id="4.10.60.10">
    <property type="entry name" value="Zinc finger, CCHC-type"/>
    <property type="match status" value="1"/>
</dbReference>
<organism evidence="3 4">
    <name type="scientific">Sesamum angolense</name>
    <dbReference type="NCBI Taxonomy" id="2727404"/>
    <lineage>
        <taxon>Eukaryota</taxon>
        <taxon>Viridiplantae</taxon>
        <taxon>Streptophyta</taxon>
        <taxon>Embryophyta</taxon>
        <taxon>Tracheophyta</taxon>
        <taxon>Spermatophyta</taxon>
        <taxon>Magnoliopsida</taxon>
        <taxon>eudicotyledons</taxon>
        <taxon>Gunneridae</taxon>
        <taxon>Pentapetalae</taxon>
        <taxon>asterids</taxon>
        <taxon>lamiids</taxon>
        <taxon>Lamiales</taxon>
        <taxon>Pedaliaceae</taxon>
        <taxon>Sesamum</taxon>
    </lineage>
</organism>
<evidence type="ECO:0000313" key="3">
    <source>
        <dbReference type="EMBL" id="KAK4399525.1"/>
    </source>
</evidence>
<gene>
    <name evidence="3" type="ORF">Sango_1428000</name>
</gene>
<keyword evidence="1" id="KW-0479">Metal-binding</keyword>
<dbReference type="CDD" id="cd09272">
    <property type="entry name" value="RNase_HI_RT_Ty1"/>
    <property type="match status" value="1"/>
</dbReference>
<dbReference type="InterPro" id="IPR054722">
    <property type="entry name" value="PolX-like_BBD"/>
</dbReference>
<dbReference type="GO" id="GO:0003676">
    <property type="term" value="F:nucleic acid binding"/>
    <property type="evidence" value="ECO:0007669"/>
    <property type="project" value="InterPro"/>
</dbReference>
<dbReference type="Proteomes" id="UP001289374">
    <property type="component" value="Unassembled WGS sequence"/>
</dbReference>
<evidence type="ECO:0000259" key="2">
    <source>
        <dbReference type="PROSITE" id="PS50158"/>
    </source>
</evidence>
<evidence type="ECO:0000313" key="4">
    <source>
        <dbReference type="Proteomes" id="UP001289374"/>
    </source>
</evidence>
<dbReference type="InterPro" id="IPR036875">
    <property type="entry name" value="Znf_CCHC_sf"/>
</dbReference>
<reference evidence="3" key="1">
    <citation type="submission" date="2020-06" db="EMBL/GenBank/DDBJ databases">
        <authorList>
            <person name="Li T."/>
            <person name="Hu X."/>
            <person name="Zhang T."/>
            <person name="Song X."/>
            <person name="Zhang H."/>
            <person name="Dai N."/>
            <person name="Sheng W."/>
            <person name="Hou X."/>
            <person name="Wei L."/>
        </authorList>
    </citation>
    <scope>NUCLEOTIDE SEQUENCE</scope>
    <source>
        <strain evidence="3">K16</strain>
        <tissue evidence="3">Leaf</tissue>
    </source>
</reference>
<name>A0AAE1WU08_9LAMI</name>
<protein>
    <submittedName>
        <fullName evidence="3">Retrovirus-related Pol polyprotein from transposon TNT 1-94</fullName>
    </submittedName>
</protein>
<dbReference type="PANTHER" id="PTHR47592">
    <property type="entry name" value="PBF68 PROTEIN"/>
    <property type="match status" value="1"/>
</dbReference>
<dbReference type="InterPro" id="IPR001878">
    <property type="entry name" value="Znf_CCHC"/>
</dbReference>
<dbReference type="PROSITE" id="PS50158">
    <property type="entry name" value="ZF_CCHC"/>
    <property type="match status" value="1"/>
</dbReference>
<comment type="caution">
    <text evidence="3">The sequence shown here is derived from an EMBL/GenBank/DDBJ whole genome shotgun (WGS) entry which is preliminary data.</text>
</comment>
<dbReference type="Pfam" id="PF22936">
    <property type="entry name" value="Pol_BBD"/>
    <property type="match status" value="1"/>
</dbReference>
<dbReference type="SUPFAM" id="SSF57756">
    <property type="entry name" value="Retrovirus zinc finger-like domains"/>
    <property type="match status" value="1"/>
</dbReference>
<proteinExistence type="predicted"/>
<reference evidence="3" key="2">
    <citation type="journal article" date="2024" name="Plant">
        <title>Genomic evolution and insights into agronomic trait innovations of Sesamum species.</title>
        <authorList>
            <person name="Miao H."/>
            <person name="Wang L."/>
            <person name="Qu L."/>
            <person name="Liu H."/>
            <person name="Sun Y."/>
            <person name="Le M."/>
            <person name="Wang Q."/>
            <person name="Wei S."/>
            <person name="Zheng Y."/>
            <person name="Lin W."/>
            <person name="Duan Y."/>
            <person name="Cao H."/>
            <person name="Xiong S."/>
            <person name="Wang X."/>
            <person name="Wei L."/>
            <person name="Li C."/>
            <person name="Ma Q."/>
            <person name="Ju M."/>
            <person name="Zhao R."/>
            <person name="Li G."/>
            <person name="Mu C."/>
            <person name="Tian Q."/>
            <person name="Mei H."/>
            <person name="Zhang T."/>
            <person name="Gao T."/>
            <person name="Zhang H."/>
        </authorList>
    </citation>
    <scope>NUCLEOTIDE SEQUENCE</scope>
    <source>
        <strain evidence="3">K16</strain>
    </source>
</reference>
<dbReference type="PANTHER" id="PTHR47592:SF27">
    <property type="entry name" value="OS08G0421700 PROTEIN"/>
    <property type="match status" value="1"/>
</dbReference>
<dbReference type="AlphaFoldDB" id="A0AAE1WU08"/>
<dbReference type="GO" id="GO:0008270">
    <property type="term" value="F:zinc ion binding"/>
    <property type="evidence" value="ECO:0007669"/>
    <property type="project" value="UniProtKB-KW"/>
</dbReference>
<evidence type="ECO:0000256" key="1">
    <source>
        <dbReference type="PROSITE-ProRule" id="PRU00047"/>
    </source>
</evidence>
<sequence length="498" mass="56664">MATVEKLADVGVGDLNKPFRFNGTHFKRWKGKVLFYLSLLKVSYILTEKNPKVDDTNMNDDEYAIHQEKVENYNNDAFKCRYYLLNCLSDNFYDYYDRTYSTAKKIWKALQSKYDTEEAGAKKYAASRFFRFQMVDNKSVADQTQDFIMIVGELRSEDIKIGDNLVVCGIIDKLPPSWKEFQKTMRHKQNETTLETLIMRIRMEEEARGQDALMQSPESSAQPSTTKVNLISSNNIAPNSHRNTYLKPKKKIFKKNYGKFPKKTNGNAQAQDLTPRVCYVCGKSGHIARFCKFRKREPAPQANVIEEPFVAMITDIHMVESVDGWWADSGANRHVCYEKNWFKVYTPFDEPRTIMLGDSHTTQVLGIGEVELKFTSGRVLTLKDVLYTPSMRKNLMSSFLLNKAGFKQIMESDQYEYASLIGSLRYATDCTRPDIAYAVGVLSRFTSKPGDSCSTTGYVFILGGAAICWKSKKQTIIANSTMEAELIALASASEEANG</sequence>
<accession>A0AAE1WU08</accession>
<dbReference type="EMBL" id="JACGWL010000007">
    <property type="protein sequence ID" value="KAK4399525.1"/>
    <property type="molecule type" value="Genomic_DNA"/>
</dbReference>
<keyword evidence="1" id="KW-0863">Zinc-finger</keyword>
<dbReference type="Pfam" id="PF14223">
    <property type="entry name" value="Retrotran_gag_2"/>
    <property type="match status" value="1"/>
</dbReference>
<dbReference type="SMART" id="SM00343">
    <property type="entry name" value="ZnF_C2HC"/>
    <property type="match status" value="1"/>
</dbReference>